<dbReference type="SUPFAM" id="SSF143724">
    <property type="entry name" value="PHP14-like"/>
    <property type="match status" value="1"/>
</dbReference>
<dbReference type="OrthoDB" id="10249612at2759"/>
<comment type="caution">
    <text evidence="8">The sequence shown here is derived from an EMBL/GenBank/DDBJ whole genome shotgun (WGS) entry which is preliminary data.</text>
</comment>
<reference evidence="8" key="1">
    <citation type="submission" date="2020-10" db="EMBL/GenBank/DDBJ databases">
        <authorList>
            <person name="Kikuchi T."/>
        </authorList>
    </citation>
    <scope>NUCLEOTIDE SEQUENCE</scope>
    <source>
        <strain evidence="8">NKZ352</strain>
    </source>
</reference>
<protein>
    <recommendedName>
        <fullName evidence="5">Sex-regulated protein janus-B</fullName>
    </recommendedName>
</protein>
<dbReference type="InterPro" id="IPR038596">
    <property type="entry name" value="Janus_sf"/>
</dbReference>
<dbReference type="FunFam" id="3.50.20.20:FF:000002">
    <property type="entry name" value="Sex-regulated protein janus-B"/>
    <property type="match status" value="1"/>
</dbReference>
<keyword evidence="4" id="KW-0726">Sexual differentiation</keyword>
<feature type="active site" description="Proton acceptor" evidence="6">
    <location>
        <position position="45"/>
    </location>
</feature>
<organism evidence="8 9">
    <name type="scientific">Caenorhabditis auriculariae</name>
    <dbReference type="NCBI Taxonomy" id="2777116"/>
    <lineage>
        <taxon>Eukaryota</taxon>
        <taxon>Metazoa</taxon>
        <taxon>Ecdysozoa</taxon>
        <taxon>Nematoda</taxon>
        <taxon>Chromadorea</taxon>
        <taxon>Rhabditida</taxon>
        <taxon>Rhabditina</taxon>
        <taxon>Rhabditomorpha</taxon>
        <taxon>Rhabditoidea</taxon>
        <taxon>Rhabditidae</taxon>
        <taxon>Peloderinae</taxon>
        <taxon>Caenorhabditis</taxon>
    </lineage>
</organism>
<dbReference type="InterPro" id="IPR007702">
    <property type="entry name" value="Janus"/>
</dbReference>
<keyword evidence="9" id="KW-1185">Reference proteome</keyword>
<proteinExistence type="inferred from homology"/>
<evidence type="ECO:0000313" key="9">
    <source>
        <dbReference type="Proteomes" id="UP000835052"/>
    </source>
</evidence>
<dbReference type="PANTHER" id="PTHR12258">
    <property type="entry name" value="JANUS-A/JANUS-B"/>
    <property type="match status" value="1"/>
</dbReference>
<dbReference type="GO" id="GO:0007548">
    <property type="term" value="P:sex differentiation"/>
    <property type="evidence" value="ECO:0007669"/>
    <property type="project" value="UniProtKB-KW"/>
</dbReference>
<dbReference type="GO" id="GO:0101006">
    <property type="term" value="F:protein histidine phosphatase activity"/>
    <property type="evidence" value="ECO:0007669"/>
    <property type="project" value="TreeGrafter"/>
</dbReference>
<dbReference type="PANTHER" id="PTHR12258:SF5">
    <property type="entry name" value="BCDNA.GH02250-RELATED"/>
    <property type="match status" value="1"/>
</dbReference>
<dbReference type="GO" id="GO:0005829">
    <property type="term" value="C:cytosol"/>
    <property type="evidence" value="ECO:0007669"/>
    <property type="project" value="TreeGrafter"/>
</dbReference>
<sequence length="116" mass="13149">MPLSDVPDVEIDPKGVFKYILIKVTDKATDENKFIVRGDHRHTFHADIFDATKEATPKDFKLKCVGGGRINHEDSKKDILVYGYSQGYGQADHTISVELLKKAYPDYNVHFSNDGY</sequence>
<evidence type="ECO:0000313" key="8">
    <source>
        <dbReference type="EMBL" id="CAD6190981.1"/>
    </source>
</evidence>
<dbReference type="Gene3D" id="3.50.20.20">
    <property type="entry name" value="Janus/Ocnus"/>
    <property type="match status" value="1"/>
</dbReference>
<dbReference type="EMBL" id="CAJGYM010000018">
    <property type="protein sequence ID" value="CAD6190981.1"/>
    <property type="molecule type" value="Genomic_DNA"/>
</dbReference>
<comment type="function">
    <text evidence="1">JanA and janB regulate somatic sex differentiation.</text>
</comment>
<evidence type="ECO:0000256" key="5">
    <source>
        <dbReference type="ARBA" id="ARBA00068496"/>
    </source>
</evidence>
<evidence type="ECO:0000256" key="3">
    <source>
        <dbReference type="ARBA" id="ARBA00022782"/>
    </source>
</evidence>
<dbReference type="Proteomes" id="UP000835052">
    <property type="component" value="Unassembled WGS sequence"/>
</dbReference>
<dbReference type="GO" id="GO:0030154">
    <property type="term" value="P:cell differentiation"/>
    <property type="evidence" value="ECO:0007669"/>
    <property type="project" value="UniProtKB-KW"/>
</dbReference>
<feature type="binding site" evidence="7">
    <location>
        <position position="18"/>
    </location>
    <ligand>
        <name>substrate</name>
    </ligand>
</feature>
<dbReference type="AlphaFoldDB" id="A0A8S1H6Z7"/>
<keyword evidence="3" id="KW-0221">Differentiation</keyword>
<gene>
    <name evidence="8" type="ORF">CAUJ_LOCUS6900</name>
</gene>
<dbReference type="Pfam" id="PF05005">
    <property type="entry name" value="Ocnus"/>
    <property type="match status" value="1"/>
</dbReference>
<evidence type="ECO:0000256" key="1">
    <source>
        <dbReference type="ARBA" id="ARBA00002508"/>
    </source>
</evidence>
<name>A0A8S1H6Z7_9PELO</name>
<evidence type="ECO:0000256" key="2">
    <source>
        <dbReference type="ARBA" id="ARBA00010971"/>
    </source>
</evidence>
<accession>A0A8S1H6Z7</accession>
<evidence type="ECO:0000256" key="4">
    <source>
        <dbReference type="ARBA" id="ARBA00022928"/>
    </source>
</evidence>
<comment type="similarity">
    <text evidence="2">Belongs to the janus family.</text>
</comment>
<evidence type="ECO:0000256" key="7">
    <source>
        <dbReference type="PIRSR" id="PIRSR607702-2"/>
    </source>
</evidence>
<evidence type="ECO:0000256" key="6">
    <source>
        <dbReference type="PIRSR" id="PIRSR607702-1"/>
    </source>
</evidence>